<name>A0A2J6QZX0_HYAVF</name>
<sequence>MASLSGSSQAIATTKEKQKASYRTLSDILHLGPRLADPKSCCGELYCTFGNGDNCWEATNEVQRIYNVSMRCRIDEILKDTQEFWAQSAKCTHFFCHSIYMVGSEKEKSKPVIFFCCKNASLRIKARNAVKEHLDMSEYPSFRFGHAPVPPGPTTPLRLATGKGAVGESHLSTFRTVFLKRPVKALCGVQVIIEAVPVGRHWVEATVGGVISLEGKYFGLTVAHGLVDDLTSPEEMEEERDWLFEYDSIDDDNISSVAKTAQKYSRDEEKEVKSLPLESSVIKTQEEHTYTPLESRITKGKEVEDPPCEFLGAIGPTSINDSSLGLDWALVEIVYDRIDSVNEFWVENSAVSDESRPEGLNNSRYRKFKSIRISGIMQSIPPEPSVLAIMGRCPPVRGTISGTILSMKLPGATDMCEVWNVQLNGVIESGDCGTFVVDSNTGNLYGFIVAGNIGTGFGYIMPAYKVQIDITRRFGRPFTLPTTEQYIKSRLSAEEELGGVLVGLGKGMDGLSDAAVAGTDVNSDSLSDSDLESGSDSGMLDGLQDALFLNLDTATATGLPWTPKLAGPKSPNPI</sequence>
<dbReference type="OrthoDB" id="409136at2759"/>
<dbReference type="AlphaFoldDB" id="A0A2J6QZX0"/>
<reference evidence="1 2" key="1">
    <citation type="submission" date="2016-04" db="EMBL/GenBank/DDBJ databases">
        <title>A degradative enzymes factory behind the ericoid mycorrhizal symbiosis.</title>
        <authorList>
            <consortium name="DOE Joint Genome Institute"/>
            <person name="Martino E."/>
            <person name="Morin E."/>
            <person name="Grelet G."/>
            <person name="Kuo A."/>
            <person name="Kohler A."/>
            <person name="Daghino S."/>
            <person name="Barry K."/>
            <person name="Choi C."/>
            <person name="Cichocki N."/>
            <person name="Clum A."/>
            <person name="Copeland A."/>
            <person name="Hainaut M."/>
            <person name="Haridas S."/>
            <person name="Labutti K."/>
            <person name="Lindquist E."/>
            <person name="Lipzen A."/>
            <person name="Khouja H.-R."/>
            <person name="Murat C."/>
            <person name="Ohm R."/>
            <person name="Olson A."/>
            <person name="Spatafora J."/>
            <person name="Veneault-Fourrey C."/>
            <person name="Henrissat B."/>
            <person name="Grigoriev I."/>
            <person name="Martin F."/>
            <person name="Perotto S."/>
        </authorList>
    </citation>
    <scope>NUCLEOTIDE SEQUENCE [LARGE SCALE GENOMIC DNA]</scope>
    <source>
        <strain evidence="1 2">F</strain>
    </source>
</reference>
<keyword evidence="2" id="KW-1185">Reference proteome</keyword>
<dbReference type="EMBL" id="KZ613961">
    <property type="protein sequence ID" value="PMD31781.1"/>
    <property type="molecule type" value="Genomic_DNA"/>
</dbReference>
<accession>A0A2J6QZX0</accession>
<organism evidence="1 2">
    <name type="scientific">Hyaloscypha variabilis (strain UAMH 11265 / GT02V1 / F)</name>
    <name type="common">Meliniomyces variabilis</name>
    <dbReference type="NCBI Taxonomy" id="1149755"/>
    <lineage>
        <taxon>Eukaryota</taxon>
        <taxon>Fungi</taxon>
        <taxon>Dikarya</taxon>
        <taxon>Ascomycota</taxon>
        <taxon>Pezizomycotina</taxon>
        <taxon>Leotiomycetes</taxon>
        <taxon>Helotiales</taxon>
        <taxon>Hyaloscyphaceae</taxon>
        <taxon>Hyaloscypha</taxon>
        <taxon>Hyaloscypha variabilis</taxon>
    </lineage>
</organism>
<protein>
    <submittedName>
        <fullName evidence="1">Uncharacterized protein</fullName>
    </submittedName>
</protein>
<evidence type="ECO:0000313" key="2">
    <source>
        <dbReference type="Proteomes" id="UP000235786"/>
    </source>
</evidence>
<evidence type="ECO:0000313" key="1">
    <source>
        <dbReference type="EMBL" id="PMD31781.1"/>
    </source>
</evidence>
<gene>
    <name evidence="1" type="ORF">L207DRAFT_640596</name>
</gene>
<dbReference type="Proteomes" id="UP000235786">
    <property type="component" value="Unassembled WGS sequence"/>
</dbReference>
<proteinExistence type="predicted"/>